<dbReference type="STRING" id="1802461.A3B24_00325"/>
<protein>
    <recommendedName>
        <fullName evidence="3">Phosphoribosyl-ATP pyrophosphohydrolase</fullName>
    </recommendedName>
</protein>
<evidence type="ECO:0000313" key="2">
    <source>
        <dbReference type="Proteomes" id="UP000176917"/>
    </source>
</evidence>
<proteinExistence type="predicted"/>
<dbReference type="InterPro" id="IPR038735">
    <property type="entry name" value="MSMEG_1276-like_NTP-PPase_dom"/>
</dbReference>
<reference evidence="1 2" key="1">
    <citation type="journal article" date="2016" name="Nat. Commun.">
        <title>Thousands of microbial genomes shed light on interconnected biogeochemical processes in an aquifer system.</title>
        <authorList>
            <person name="Anantharaman K."/>
            <person name="Brown C.T."/>
            <person name="Hug L.A."/>
            <person name="Sharon I."/>
            <person name="Castelle C.J."/>
            <person name="Probst A.J."/>
            <person name="Thomas B.C."/>
            <person name="Singh A."/>
            <person name="Wilkins M.J."/>
            <person name="Karaoz U."/>
            <person name="Brodie E.L."/>
            <person name="Williams K.H."/>
            <person name="Hubbard S.S."/>
            <person name="Banfield J.F."/>
        </authorList>
    </citation>
    <scope>NUCLEOTIDE SEQUENCE [LARGE SCALE GENOMIC DNA]</scope>
</reference>
<accession>A0A1G2RNN4</accession>
<sequence>MKYNKLVRDKIPEYIRKKGGNPITHIAGEAEYWQKLKEKLLEELEEFKKDESPEEFADLLEVIDAIAEHKKFDRKTIEKIKMKKAEERGRFKDHIVLDES</sequence>
<evidence type="ECO:0000313" key="1">
    <source>
        <dbReference type="EMBL" id="OHA73621.1"/>
    </source>
</evidence>
<comment type="caution">
    <text evidence="1">The sequence shown here is derived from an EMBL/GenBank/DDBJ whole genome shotgun (WGS) entry which is preliminary data.</text>
</comment>
<dbReference type="Proteomes" id="UP000176917">
    <property type="component" value="Unassembled WGS sequence"/>
</dbReference>
<dbReference type="SUPFAM" id="SSF101386">
    <property type="entry name" value="all-alpha NTP pyrophosphatases"/>
    <property type="match status" value="1"/>
</dbReference>
<organism evidence="1 2">
    <name type="scientific">Candidatus Wildermuthbacteria bacterium RIFCSPLOWO2_01_FULL_48_16</name>
    <dbReference type="NCBI Taxonomy" id="1802461"/>
    <lineage>
        <taxon>Bacteria</taxon>
        <taxon>Candidatus Wildermuthiibacteriota</taxon>
    </lineage>
</organism>
<name>A0A1G2RNN4_9BACT</name>
<dbReference type="CDD" id="cd11532">
    <property type="entry name" value="NTP-PPase_COG4997"/>
    <property type="match status" value="1"/>
</dbReference>
<gene>
    <name evidence="1" type="ORF">A3B24_00325</name>
</gene>
<dbReference type="EMBL" id="MHUG01000010">
    <property type="protein sequence ID" value="OHA73621.1"/>
    <property type="molecule type" value="Genomic_DNA"/>
</dbReference>
<dbReference type="AlphaFoldDB" id="A0A1G2RNN4"/>
<evidence type="ECO:0008006" key="3">
    <source>
        <dbReference type="Google" id="ProtNLM"/>
    </source>
</evidence>